<dbReference type="Pfam" id="PF02136">
    <property type="entry name" value="NTF2"/>
    <property type="match status" value="1"/>
</dbReference>
<dbReference type="ExpressionAtlas" id="A0A2K3E1D1">
    <property type="expression patterns" value="baseline"/>
</dbReference>
<dbReference type="PRINTS" id="PR01217">
    <property type="entry name" value="PRICHEXTENSN"/>
</dbReference>
<dbReference type="PANTHER" id="PTHR10693">
    <property type="entry name" value="RAS GTPASE-ACTIVATING PROTEIN-BINDING PROTEIN"/>
    <property type="match status" value="1"/>
</dbReference>
<dbReference type="EMBL" id="CM008963">
    <property type="protein sequence ID" value="PNW86579.1"/>
    <property type="molecule type" value="Genomic_DNA"/>
</dbReference>
<dbReference type="AlphaFoldDB" id="A0A2K3E1D1"/>
<name>A0A2K3E1D1_CHLRE</name>
<proteinExistence type="predicted"/>
<dbReference type="GO" id="GO:0005829">
    <property type="term" value="C:cytosol"/>
    <property type="evidence" value="ECO:0000318"/>
    <property type="project" value="GO_Central"/>
</dbReference>
<dbReference type="PROSITE" id="PS50177">
    <property type="entry name" value="NTF2_DOMAIN"/>
    <property type="match status" value="1"/>
</dbReference>
<reference evidence="4 5" key="1">
    <citation type="journal article" date="2007" name="Science">
        <title>The Chlamydomonas genome reveals the evolution of key animal and plant functions.</title>
        <authorList>
            <person name="Merchant S.S."/>
            <person name="Prochnik S.E."/>
            <person name="Vallon O."/>
            <person name="Harris E.H."/>
            <person name="Karpowicz S.J."/>
            <person name="Witman G.B."/>
            <person name="Terry A."/>
            <person name="Salamov A."/>
            <person name="Fritz-Laylin L.K."/>
            <person name="Marechal-Drouard L."/>
            <person name="Marshall W.F."/>
            <person name="Qu L.H."/>
            <person name="Nelson D.R."/>
            <person name="Sanderfoot A.A."/>
            <person name="Spalding M.H."/>
            <person name="Kapitonov V.V."/>
            <person name="Ren Q."/>
            <person name="Ferris P."/>
            <person name="Lindquist E."/>
            <person name="Shapiro H."/>
            <person name="Lucas S.M."/>
            <person name="Grimwood J."/>
            <person name="Schmutz J."/>
            <person name="Cardol P."/>
            <person name="Cerutti H."/>
            <person name="Chanfreau G."/>
            <person name="Chen C.L."/>
            <person name="Cognat V."/>
            <person name="Croft M.T."/>
            <person name="Dent R."/>
            <person name="Dutcher S."/>
            <person name="Fernandez E."/>
            <person name="Fukuzawa H."/>
            <person name="Gonzalez-Ballester D."/>
            <person name="Gonzalez-Halphen D."/>
            <person name="Hallmann A."/>
            <person name="Hanikenne M."/>
            <person name="Hippler M."/>
            <person name="Inwood W."/>
            <person name="Jabbari K."/>
            <person name="Kalanon M."/>
            <person name="Kuras R."/>
            <person name="Lefebvre P.A."/>
            <person name="Lemaire S.D."/>
            <person name="Lobanov A.V."/>
            <person name="Lohr M."/>
            <person name="Manuell A."/>
            <person name="Meier I."/>
            <person name="Mets L."/>
            <person name="Mittag M."/>
            <person name="Mittelmeier T."/>
            <person name="Moroney J.V."/>
            <person name="Moseley J."/>
            <person name="Napoli C."/>
            <person name="Nedelcu A.M."/>
            <person name="Niyogi K."/>
            <person name="Novoselov S.V."/>
            <person name="Paulsen I.T."/>
            <person name="Pazour G."/>
            <person name="Purton S."/>
            <person name="Ral J.P."/>
            <person name="Riano-Pachon D.M."/>
            <person name="Riekhof W."/>
            <person name="Rymarquis L."/>
            <person name="Schroda M."/>
            <person name="Stern D."/>
            <person name="Umen J."/>
            <person name="Willows R."/>
            <person name="Wilson N."/>
            <person name="Zimmer S.L."/>
            <person name="Allmer J."/>
            <person name="Balk J."/>
            <person name="Bisova K."/>
            <person name="Chen C.J."/>
            <person name="Elias M."/>
            <person name="Gendler K."/>
            <person name="Hauser C."/>
            <person name="Lamb M.R."/>
            <person name="Ledford H."/>
            <person name="Long J.C."/>
            <person name="Minagawa J."/>
            <person name="Page M.D."/>
            <person name="Pan J."/>
            <person name="Pootakham W."/>
            <person name="Roje S."/>
            <person name="Rose A."/>
            <person name="Stahlberg E."/>
            <person name="Terauchi A.M."/>
            <person name="Yang P."/>
            <person name="Ball S."/>
            <person name="Bowler C."/>
            <person name="Dieckmann C.L."/>
            <person name="Gladyshev V.N."/>
            <person name="Green P."/>
            <person name="Jorgensen R."/>
            <person name="Mayfield S."/>
            <person name="Mueller-Roeber B."/>
            <person name="Rajamani S."/>
            <person name="Sayre R.T."/>
            <person name="Brokstein P."/>
            <person name="Dubchak I."/>
            <person name="Goodstein D."/>
            <person name="Hornick L."/>
            <person name="Huang Y.W."/>
            <person name="Jhaveri J."/>
            <person name="Luo Y."/>
            <person name="Martinez D."/>
            <person name="Ngau W.C."/>
            <person name="Otillar B."/>
            <person name="Poliakov A."/>
            <person name="Porter A."/>
            <person name="Szajkowski L."/>
            <person name="Werner G."/>
            <person name="Zhou K."/>
            <person name="Grigoriev I.V."/>
            <person name="Rokhsar D.S."/>
            <person name="Grossman A.R."/>
        </authorList>
    </citation>
    <scope>NUCLEOTIDE SEQUENCE [LARGE SCALE GENOMIC DNA]</scope>
    <source>
        <strain evidence="5">CC-503</strain>
    </source>
</reference>
<dbReference type="GO" id="GO:0003729">
    <property type="term" value="F:mRNA binding"/>
    <property type="evidence" value="ECO:0000318"/>
    <property type="project" value="GO_Central"/>
</dbReference>
<evidence type="ECO:0000256" key="2">
    <source>
        <dbReference type="SAM" id="MobiDB-lite"/>
    </source>
</evidence>
<feature type="region of interest" description="Disordered" evidence="2">
    <location>
        <begin position="445"/>
        <end position="537"/>
    </location>
</feature>
<dbReference type="InterPro" id="IPR039539">
    <property type="entry name" value="Ras_GTPase_bind_prot"/>
</dbReference>
<dbReference type="GeneID" id="5727499"/>
<dbReference type="Gene3D" id="3.10.450.50">
    <property type="match status" value="1"/>
</dbReference>
<evidence type="ECO:0000313" key="5">
    <source>
        <dbReference type="Proteomes" id="UP000006906"/>
    </source>
</evidence>
<dbReference type="SUPFAM" id="SSF54427">
    <property type="entry name" value="NTF2-like"/>
    <property type="match status" value="1"/>
</dbReference>
<dbReference type="KEGG" id="cre:CHLRE_02g092400v5"/>
<dbReference type="InterPro" id="IPR018222">
    <property type="entry name" value="Nuclear_transport_factor_2_euk"/>
</dbReference>
<evidence type="ECO:0000256" key="1">
    <source>
        <dbReference type="ARBA" id="ARBA00022884"/>
    </source>
</evidence>
<dbReference type="Gramene" id="PNW86579">
    <property type="protein sequence ID" value="PNW86579"/>
    <property type="gene ID" value="CHLRE_02g092400v5"/>
</dbReference>
<gene>
    <name evidence="4" type="ORF">CHLRE_02g092400v5</name>
</gene>
<feature type="compositionally biased region" description="Basic and acidic residues" evidence="2">
    <location>
        <begin position="491"/>
        <end position="500"/>
    </location>
</feature>
<dbReference type="OrthoDB" id="339151at2759"/>
<keyword evidence="5" id="KW-1185">Reference proteome</keyword>
<dbReference type="CDD" id="cd00590">
    <property type="entry name" value="RRM_SF"/>
    <property type="match status" value="1"/>
</dbReference>
<accession>A0A2K3E1D1</accession>
<protein>
    <recommendedName>
        <fullName evidence="3">NTF2 domain-containing protein</fullName>
    </recommendedName>
</protein>
<feature type="compositionally biased region" description="Gly residues" evidence="2">
    <location>
        <begin position="463"/>
        <end position="490"/>
    </location>
</feature>
<dbReference type="InParanoid" id="A0A2K3E1D1"/>
<feature type="compositionally biased region" description="Low complexity" evidence="2">
    <location>
        <begin position="309"/>
        <end position="318"/>
    </location>
</feature>
<evidence type="ECO:0000259" key="3">
    <source>
        <dbReference type="PROSITE" id="PS50177"/>
    </source>
</evidence>
<feature type="compositionally biased region" description="Basic and acidic residues" evidence="2">
    <location>
        <begin position="509"/>
        <end position="528"/>
    </location>
</feature>
<dbReference type="Proteomes" id="UP000006906">
    <property type="component" value="Chromosome 2"/>
</dbReference>
<dbReference type="STRING" id="3055.A0A2K3E1D1"/>
<sequence length="537" mass="54538">MERVSSPTWVGEQFISKYYDVLEKLPKYQHRFYKENSLFTVCDVQPDGTVLTETASGNLDAIQEKVMKTIANAVVAADKTLDAQFSQNNGVLLQVAGTMKLQGVDRKFVQAFFLATQEKGYYVLNDMLRIFAPEPVRPPMENGFVGAHVAAIPPPAFGMVPVPIPGGQLPPRVDMVPAMPPGIPVVPPPVVPVPMPVEMPVAPASAAPAPAAPPAAPVQAPAPMPAPTPAPAAAPAPAAPSPAPAPAPAPKPAQAQPPAPAPAPAPAANLSWAERAKLASSAAASAVKPNTPAKVPQQPATVPAPAPEPASEVAASAAGTVAEGEAVAVAEVAETADMDEGVPEALPAAVAGDNSDGGFGVYVQGIPQLSQAELKKLLTAEFAQFGTFGSSGVNVVRSPRFGMVAYVFYADEKSQKAALDASGKLRLADSDKPLKILGVLPEFERGFAPRGGGGGGRGERGRGSGVGSGYRGGRGGEMRGGYEGGRGGRGGRGDGGRGERPSSGSGGRGRGEGGRGGRGGERGGRGPRESGSGPKQA</sequence>
<organism evidence="4 5">
    <name type="scientific">Chlamydomonas reinhardtii</name>
    <name type="common">Chlamydomonas smithii</name>
    <dbReference type="NCBI Taxonomy" id="3055"/>
    <lineage>
        <taxon>Eukaryota</taxon>
        <taxon>Viridiplantae</taxon>
        <taxon>Chlorophyta</taxon>
        <taxon>core chlorophytes</taxon>
        <taxon>Chlorophyceae</taxon>
        <taxon>CS clade</taxon>
        <taxon>Chlamydomonadales</taxon>
        <taxon>Chlamydomonadaceae</taxon>
        <taxon>Chlamydomonas</taxon>
    </lineage>
</organism>
<feature type="region of interest" description="Disordered" evidence="2">
    <location>
        <begin position="283"/>
        <end position="318"/>
    </location>
</feature>
<dbReference type="InterPro" id="IPR002075">
    <property type="entry name" value="NTF2_dom"/>
</dbReference>
<dbReference type="RefSeq" id="XP_042927087.1">
    <property type="nucleotide sequence ID" value="XM_043059453.1"/>
</dbReference>
<dbReference type="FunFam" id="3.10.450.50:FF:000015">
    <property type="entry name" value="Ras GTPase-activating protein-binding protein 2"/>
    <property type="match status" value="1"/>
</dbReference>
<feature type="compositionally biased region" description="Pro residues" evidence="2">
    <location>
        <begin position="210"/>
        <end position="265"/>
    </location>
</feature>
<evidence type="ECO:0000313" key="4">
    <source>
        <dbReference type="EMBL" id="PNW86579.1"/>
    </source>
</evidence>
<dbReference type="InterPro" id="IPR032710">
    <property type="entry name" value="NTF2-like_dom_sf"/>
</dbReference>
<dbReference type="CDD" id="cd00780">
    <property type="entry name" value="NTF2"/>
    <property type="match status" value="1"/>
</dbReference>
<keyword evidence="1" id="KW-0694">RNA-binding</keyword>
<feature type="region of interest" description="Disordered" evidence="2">
    <location>
        <begin position="203"/>
        <end position="267"/>
    </location>
</feature>
<dbReference type="PANTHER" id="PTHR10693:SF20">
    <property type="entry name" value="AT27578P"/>
    <property type="match status" value="1"/>
</dbReference>
<feature type="domain" description="NTF2" evidence="3">
    <location>
        <begin position="10"/>
        <end position="130"/>
    </location>
</feature>